<dbReference type="EMBL" id="CP015756">
    <property type="protein sequence ID" value="APC38879.1"/>
    <property type="molecule type" value="Genomic_DNA"/>
</dbReference>
<protein>
    <submittedName>
        <fullName evidence="1">Uncharacterized protein</fullName>
    </submittedName>
</protein>
<keyword evidence="2" id="KW-1185">Reference proteome</keyword>
<dbReference type="RefSeq" id="WP_071611176.1">
    <property type="nucleotide sequence ID" value="NZ_CP015756.1"/>
</dbReference>
<evidence type="ECO:0000313" key="2">
    <source>
        <dbReference type="Proteomes" id="UP000182569"/>
    </source>
</evidence>
<reference evidence="2" key="1">
    <citation type="journal article" date="2016" name="Front. Microbiol.">
        <title>Complete Genome Sequence of Clostridium estertheticum DSM 8809, a Microbe Identified in Spoiled Vacuum Packed Beef.</title>
        <authorList>
            <person name="Yu Z."/>
            <person name="Gunn L."/>
            <person name="Brennan E."/>
            <person name="Reid R."/>
            <person name="Wall P.G."/>
            <person name="Gaora O.P."/>
            <person name="Hurley D."/>
            <person name="Bolton D."/>
            <person name="Fanning S."/>
        </authorList>
    </citation>
    <scope>NUCLEOTIDE SEQUENCE [LARGE SCALE GENOMIC DNA]</scope>
    <source>
        <strain evidence="2">DSM 8809</strain>
    </source>
</reference>
<dbReference type="KEGG" id="ceu:A7L45_01745"/>
<dbReference type="Proteomes" id="UP000182569">
    <property type="component" value="Chromosome"/>
</dbReference>
<name>A0A1J0GC52_9CLOT</name>
<proteinExistence type="predicted"/>
<sequence length="470" mass="56787">MFKFFEKDDIEKILNNKRIQGTNEEKLERIRHVDETEALLVRFERMINFTYKNRKSLILHYPSKKINNELMIKEGLKKKVPLIGNIFLSKESSRDIIPFAECVINGIFLPEELAIHWNKMFEIKLNDRRGTLYNIYNENIKKELEENAPQLNEAFELLFQQFNYSDKQLEKIIKLTKNNKVHTGDSALLWIRCDVLEYYTSSHIILDNHKVSYFEYLSKYKYYPHSVAYGLTKREYYKFRQSMIKASDYCVSEEAIRKSFVFLDETDKLKALKFQSRYKVFSEEAWRDLLCKEQFIYTDNLRNNYLILLHLILENKYNKKFTLIDYDTEVRCFNDTNRGKKYYIDAYLHFYIAEEQRNVRYYIEFKNYERTMYEDDKDYLHQPKAILNNNFDIERYKHDDTDIWYYMAITKGSPYVYGKNSVKDSGIQLDNYIDFTWTEVFSIIEINIQAKARESIDRSLGGFLKFIERI</sequence>
<accession>A0A1J0GC52</accession>
<dbReference type="AlphaFoldDB" id="A0A1J0GC52"/>
<gene>
    <name evidence="1" type="ORF">A7L45_01745</name>
</gene>
<evidence type="ECO:0000313" key="1">
    <source>
        <dbReference type="EMBL" id="APC38879.1"/>
    </source>
</evidence>
<organism evidence="1 2">
    <name type="scientific">Clostridium estertheticum subsp. estertheticum</name>
    <dbReference type="NCBI Taxonomy" id="1552"/>
    <lineage>
        <taxon>Bacteria</taxon>
        <taxon>Bacillati</taxon>
        <taxon>Bacillota</taxon>
        <taxon>Clostridia</taxon>
        <taxon>Eubacteriales</taxon>
        <taxon>Clostridiaceae</taxon>
        <taxon>Clostridium</taxon>
    </lineage>
</organism>